<dbReference type="RefSeq" id="WP_069857872.1">
    <property type="nucleotide sequence ID" value="NZ_BDFE01000015.1"/>
</dbReference>
<evidence type="ECO:0000256" key="7">
    <source>
        <dbReference type="PROSITE-ProRule" id="PRU00473"/>
    </source>
</evidence>
<protein>
    <submittedName>
        <fullName evidence="10">Flagellar motor protein MotB</fullName>
    </submittedName>
</protein>
<dbReference type="PANTHER" id="PTHR30329:SF21">
    <property type="entry name" value="LIPOPROTEIN YIAD-RELATED"/>
    <property type="match status" value="1"/>
</dbReference>
<dbReference type="GO" id="GO:0005886">
    <property type="term" value="C:plasma membrane"/>
    <property type="evidence" value="ECO:0007669"/>
    <property type="project" value="UniProtKB-SubCell"/>
</dbReference>
<proteinExistence type="inferred from homology"/>
<dbReference type="Pfam" id="PF13677">
    <property type="entry name" value="MotB_plug"/>
    <property type="match status" value="1"/>
</dbReference>
<keyword evidence="10" id="KW-0282">Flagellum</keyword>
<accession>A0A194AGP8</accession>
<evidence type="ECO:0000256" key="6">
    <source>
        <dbReference type="ARBA" id="ARBA00023136"/>
    </source>
</evidence>
<dbReference type="InterPro" id="IPR006665">
    <property type="entry name" value="OmpA-like"/>
</dbReference>
<dbReference type="OrthoDB" id="5469916at2"/>
<keyword evidence="11" id="KW-1185">Reference proteome</keyword>
<dbReference type="InterPro" id="IPR036737">
    <property type="entry name" value="OmpA-like_sf"/>
</dbReference>
<dbReference type="AlphaFoldDB" id="A0A194AGP8"/>
<reference evidence="11" key="1">
    <citation type="submission" date="2016-06" db="EMBL/GenBank/DDBJ databases">
        <title>Draft genome sequence of Desulfoplanes formicivorans strain Pf12B.</title>
        <authorList>
            <person name="Watanabe M."/>
            <person name="Kojima H."/>
            <person name="Fukui M."/>
        </authorList>
    </citation>
    <scope>NUCLEOTIDE SEQUENCE [LARGE SCALE GENOMIC DNA]</scope>
    <source>
        <strain evidence="11">Pf12B</strain>
    </source>
</reference>
<evidence type="ECO:0000256" key="8">
    <source>
        <dbReference type="SAM" id="Phobius"/>
    </source>
</evidence>
<comment type="subcellular location">
    <subcellularLocation>
        <location evidence="1">Cell membrane</location>
        <topology evidence="1">Single-pass membrane protein</topology>
    </subcellularLocation>
</comment>
<dbReference type="CDD" id="cd07185">
    <property type="entry name" value="OmpA_C-like"/>
    <property type="match status" value="1"/>
</dbReference>
<evidence type="ECO:0000256" key="5">
    <source>
        <dbReference type="ARBA" id="ARBA00022989"/>
    </source>
</evidence>
<dbReference type="EMBL" id="BDFE01000015">
    <property type="protein sequence ID" value="GAU08385.1"/>
    <property type="molecule type" value="Genomic_DNA"/>
</dbReference>
<dbReference type="InterPro" id="IPR050330">
    <property type="entry name" value="Bact_OuterMem_StrucFunc"/>
</dbReference>
<comment type="similarity">
    <text evidence="2">Belongs to the MotB family.</text>
</comment>
<gene>
    <name evidence="10" type="ORF">DPF_1093</name>
</gene>
<dbReference type="Pfam" id="PF00691">
    <property type="entry name" value="OmpA"/>
    <property type="match status" value="1"/>
</dbReference>
<feature type="transmembrane region" description="Helical" evidence="8">
    <location>
        <begin position="16"/>
        <end position="38"/>
    </location>
</feature>
<evidence type="ECO:0000259" key="9">
    <source>
        <dbReference type="PROSITE" id="PS51123"/>
    </source>
</evidence>
<evidence type="ECO:0000256" key="1">
    <source>
        <dbReference type="ARBA" id="ARBA00004162"/>
    </source>
</evidence>
<keyword evidence="10" id="KW-0966">Cell projection</keyword>
<feature type="domain" description="OmpA-like" evidence="9">
    <location>
        <begin position="111"/>
        <end position="241"/>
    </location>
</feature>
<comment type="caution">
    <text evidence="10">The sequence shown here is derived from an EMBL/GenBank/DDBJ whole genome shotgun (WGS) entry which is preliminary data.</text>
</comment>
<sequence length="278" mass="31101">MGRKRTTTQSDDGSPAWLITFSDLMTLLLTFFVLLLSLASLMDERKTKTSIGSIMGSFGPSAGSVQPLTTKAAGSVKESGPLENLPAEDLEPLRELIWEDDGQDFDFQSNRFIQVFSVDTEVLFDPGSSNLSSRGLEILGRIVPVVRKVKYPLLITGHTASLRSELSSAYVAGQSDKGVDLSWNLSLQRVLNVYRTLVARGIQPEKLRMEAFGRFRPRATNTTPEGRRANRRVEFVLDRRNTDWSHEMARKAGSDGQHQEGRFMYNDFIFTFNATQAK</sequence>
<dbReference type="InterPro" id="IPR025713">
    <property type="entry name" value="MotB-like_N_dom"/>
</dbReference>
<evidence type="ECO:0000256" key="4">
    <source>
        <dbReference type="ARBA" id="ARBA00022692"/>
    </source>
</evidence>
<dbReference type="Gene3D" id="3.30.1330.60">
    <property type="entry name" value="OmpA-like domain"/>
    <property type="match status" value="1"/>
</dbReference>
<dbReference type="PANTHER" id="PTHR30329">
    <property type="entry name" value="STATOR ELEMENT OF FLAGELLAR MOTOR COMPLEX"/>
    <property type="match status" value="1"/>
</dbReference>
<dbReference type="Proteomes" id="UP000095200">
    <property type="component" value="Unassembled WGS sequence"/>
</dbReference>
<keyword evidence="10" id="KW-0969">Cilium</keyword>
<dbReference type="PROSITE" id="PS51123">
    <property type="entry name" value="OMPA_2"/>
    <property type="match status" value="1"/>
</dbReference>
<evidence type="ECO:0000313" key="11">
    <source>
        <dbReference type="Proteomes" id="UP000095200"/>
    </source>
</evidence>
<keyword evidence="6 7" id="KW-0472">Membrane</keyword>
<organism evidence="10 11">
    <name type="scientific">Desulfoplanes formicivorans</name>
    <dbReference type="NCBI Taxonomy" id="1592317"/>
    <lineage>
        <taxon>Bacteria</taxon>
        <taxon>Pseudomonadati</taxon>
        <taxon>Thermodesulfobacteriota</taxon>
        <taxon>Desulfovibrionia</taxon>
        <taxon>Desulfovibrionales</taxon>
        <taxon>Desulfoplanaceae</taxon>
        <taxon>Desulfoplanes</taxon>
    </lineage>
</organism>
<name>A0A194AGP8_9BACT</name>
<keyword evidence="3" id="KW-1003">Cell membrane</keyword>
<dbReference type="STRING" id="1592317.DPF_1093"/>
<keyword evidence="4 8" id="KW-0812">Transmembrane</keyword>
<evidence type="ECO:0000256" key="2">
    <source>
        <dbReference type="ARBA" id="ARBA00008914"/>
    </source>
</evidence>
<evidence type="ECO:0000313" key="10">
    <source>
        <dbReference type="EMBL" id="GAU08385.1"/>
    </source>
</evidence>
<keyword evidence="5 8" id="KW-1133">Transmembrane helix</keyword>
<evidence type="ECO:0000256" key="3">
    <source>
        <dbReference type="ARBA" id="ARBA00022475"/>
    </source>
</evidence>
<dbReference type="SUPFAM" id="SSF103088">
    <property type="entry name" value="OmpA-like"/>
    <property type="match status" value="1"/>
</dbReference>